<proteinExistence type="predicted"/>
<feature type="domain" description="AB hydrolase-1" evidence="1">
    <location>
        <begin position="45"/>
        <end position="289"/>
    </location>
</feature>
<evidence type="ECO:0000313" key="2">
    <source>
        <dbReference type="EMBL" id="SDD54522.1"/>
    </source>
</evidence>
<dbReference type="InterPro" id="IPR000073">
    <property type="entry name" value="AB_hydrolase_1"/>
</dbReference>
<gene>
    <name evidence="2" type="ORF">SAMN04488104_103630</name>
</gene>
<dbReference type="SUPFAM" id="SSF53474">
    <property type="entry name" value="alpha/beta-Hydrolases"/>
    <property type="match status" value="1"/>
</dbReference>
<dbReference type="Pfam" id="PF12697">
    <property type="entry name" value="Abhydrolase_6"/>
    <property type="match status" value="1"/>
</dbReference>
<protein>
    <submittedName>
        <fullName evidence="2">Pimeloyl-ACP methyl ester carboxylesterase</fullName>
    </submittedName>
</protein>
<dbReference type="InterPro" id="IPR050266">
    <property type="entry name" value="AB_hydrolase_sf"/>
</dbReference>
<name>A0A1G6VLN7_9BACT</name>
<sequence>MKTIFKQLRFYFGTLIFLISTGLSPSVFGQAYSFAVDKIGSGKPVIFIPGLITSGEVWQPIAQEIANNYECHVLTLPGYAGQAPLSEGPYLERFRQEILQYLEQNQLEEVQFVGHSIGGFLSLMIALEDHSAIEQLVIVDALPFFAQTFNQDPQLGFDEVAARQYMDSFSKFDEVQVRQYRKQVAQSMTKQEKYWDKMVDWAMLSDAQTEAFSTYEMLGNDLRERLSEIKVPITVFAAFDENPDFPTFTKEAVEEMYTSQYMHAPNLELIIAEGSRHFIMLDQEEWFLEQLSSVLK</sequence>
<dbReference type="InterPro" id="IPR029058">
    <property type="entry name" value="AB_hydrolase_fold"/>
</dbReference>
<dbReference type="PANTHER" id="PTHR43798">
    <property type="entry name" value="MONOACYLGLYCEROL LIPASE"/>
    <property type="match status" value="1"/>
</dbReference>
<evidence type="ECO:0000259" key="1">
    <source>
        <dbReference type="Pfam" id="PF12697"/>
    </source>
</evidence>
<dbReference type="Proteomes" id="UP000199060">
    <property type="component" value="Unassembled WGS sequence"/>
</dbReference>
<evidence type="ECO:0000313" key="3">
    <source>
        <dbReference type="Proteomes" id="UP000199060"/>
    </source>
</evidence>
<dbReference type="RefSeq" id="WP_169712780.1">
    <property type="nucleotide sequence ID" value="NZ_FNAC01000036.1"/>
</dbReference>
<organism evidence="2 3">
    <name type="scientific">Algoriphagus faecimaris</name>
    <dbReference type="NCBI Taxonomy" id="686796"/>
    <lineage>
        <taxon>Bacteria</taxon>
        <taxon>Pseudomonadati</taxon>
        <taxon>Bacteroidota</taxon>
        <taxon>Cytophagia</taxon>
        <taxon>Cytophagales</taxon>
        <taxon>Cyclobacteriaceae</taxon>
        <taxon>Algoriphagus</taxon>
    </lineage>
</organism>
<dbReference type="AlphaFoldDB" id="A0A1G6VLN7"/>
<reference evidence="3" key="1">
    <citation type="submission" date="2016-10" db="EMBL/GenBank/DDBJ databases">
        <authorList>
            <person name="Varghese N."/>
            <person name="Submissions S."/>
        </authorList>
    </citation>
    <scope>NUCLEOTIDE SEQUENCE [LARGE SCALE GENOMIC DNA]</scope>
    <source>
        <strain evidence="3">DSM 23095</strain>
    </source>
</reference>
<dbReference type="STRING" id="686796.SAMN04488104_103630"/>
<dbReference type="EMBL" id="FNAC01000036">
    <property type="protein sequence ID" value="SDD54522.1"/>
    <property type="molecule type" value="Genomic_DNA"/>
</dbReference>
<keyword evidence="3" id="KW-1185">Reference proteome</keyword>
<accession>A0A1G6VLN7</accession>
<dbReference type="Gene3D" id="3.40.50.1820">
    <property type="entry name" value="alpha/beta hydrolase"/>
    <property type="match status" value="1"/>
</dbReference>